<keyword evidence="1" id="KW-0812">Transmembrane</keyword>
<evidence type="ECO:0000256" key="1">
    <source>
        <dbReference type="SAM" id="Phobius"/>
    </source>
</evidence>
<feature type="domain" description="DUF7144" evidence="2">
    <location>
        <begin position="22"/>
        <end position="135"/>
    </location>
</feature>
<dbReference type="Pfam" id="PF23636">
    <property type="entry name" value="DUF7144"/>
    <property type="match status" value="1"/>
</dbReference>
<feature type="transmembrane region" description="Helical" evidence="1">
    <location>
        <begin position="21"/>
        <end position="44"/>
    </location>
</feature>
<dbReference type="Proteomes" id="UP000305238">
    <property type="component" value="Unassembled WGS sequence"/>
</dbReference>
<protein>
    <recommendedName>
        <fullName evidence="2">DUF7144 domain-containing protein</fullName>
    </recommendedName>
</protein>
<proteinExistence type="predicted"/>
<name>A0A5S4HB88_9ACTN</name>
<evidence type="ECO:0000313" key="3">
    <source>
        <dbReference type="EMBL" id="TMR42525.1"/>
    </source>
</evidence>
<dbReference type="AlphaFoldDB" id="A0A5S4HB88"/>
<keyword evidence="4" id="KW-1185">Reference proteome</keyword>
<feature type="transmembrane region" description="Helical" evidence="1">
    <location>
        <begin position="89"/>
        <end position="108"/>
    </location>
</feature>
<feature type="transmembrane region" description="Helical" evidence="1">
    <location>
        <begin position="64"/>
        <end position="84"/>
    </location>
</feature>
<comment type="caution">
    <text evidence="3">The sequence shown here is derived from an EMBL/GenBank/DDBJ whole genome shotgun (WGS) entry which is preliminary data.</text>
</comment>
<evidence type="ECO:0000259" key="2">
    <source>
        <dbReference type="Pfam" id="PF23636"/>
    </source>
</evidence>
<dbReference type="InterPro" id="IPR055568">
    <property type="entry name" value="DUF7144"/>
</dbReference>
<reference evidence="3 4" key="1">
    <citation type="submission" date="2019-05" db="EMBL/GenBank/DDBJ databases">
        <title>Draft genome sequence of Actinomadura geliboluensis A8036.</title>
        <authorList>
            <person name="Saricaoglu S."/>
            <person name="Isik K."/>
        </authorList>
    </citation>
    <scope>NUCLEOTIDE SEQUENCE [LARGE SCALE GENOMIC DNA]</scope>
    <source>
        <strain evidence="3 4">A8036</strain>
    </source>
</reference>
<feature type="transmembrane region" description="Helical" evidence="1">
    <location>
        <begin position="114"/>
        <end position="133"/>
    </location>
</feature>
<gene>
    <name evidence="3" type="ORF">ETD96_00345</name>
</gene>
<dbReference type="OrthoDB" id="4482242at2"/>
<keyword evidence="1" id="KW-0472">Membrane</keyword>
<keyword evidence="1" id="KW-1133">Transmembrane helix</keyword>
<evidence type="ECO:0000313" key="4">
    <source>
        <dbReference type="Proteomes" id="UP000305238"/>
    </source>
</evidence>
<accession>A0A5S4HB88</accession>
<dbReference type="EMBL" id="VCKZ01000001">
    <property type="protein sequence ID" value="TMR42525.1"/>
    <property type="molecule type" value="Genomic_DNA"/>
</dbReference>
<organism evidence="3 4">
    <name type="scientific">Actinomadura geliboluensis</name>
    <dbReference type="NCBI Taxonomy" id="882440"/>
    <lineage>
        <taxon>Bacteria</taxon>
        <taxon>Bacillati</taxon>
        <taxon>Actinomycetota</taxon>
        <taxon>Actinomycetes</taxon>
        <taxon>Streptosporangiales</taxon>
        <taxon>Thermomonosporaceae</taxon>
        <taxon>Actinomadura</taxon>
    </lineage>
</organism>
<sequence length="146" mass="15817">MSTRPGPGADTEPAGGWATGFAVFAGVMMVLIGSFQALQGLAAILRDQFYVVTPRYVYDFDVSAWGWTHLGLGILVAVAGVFVFTGHAWARAIGVAFAVVNAISQFLFLPYYPVWSVVMIALDVTVIWALCVYGRRAAEHAGYPRR</sequence>